<dbReference type="PANTHER" id="PTHR43537">
    <property type="entry name" value="TRANSCRIPTIONAL REGULATOR, GNTR FAMILY"/>
    <property type="match status" value="1"/>
</dbReference>
<dbReference type="AlphaFoldDB" id="A0A7W9GRA8"/>
<dbReference type="EMBL" id="JACHMM010000001">
    <property type="protein sequence ID" value="MBB5788585.1"/>
    <property type="molecule type" value="Genomic_DNA"/>
</dbReference>
<evidence type="ECO:0000256" key="2">
    <source>
        <dbReference type="ARBA" id="ARBA00023125"/>
    </source>
</evidence>
<dbReference type="InterPro" id="IPR011711">
    <property type="entry name" value="GntR_C"/>
</dbReference>
<gene>
    <name evidence="5" type="ORF">HD601_003160</name>
</gene>
<name>A0A7W9GRA8_9ACTN</name>
<dbReference type="Pfam" id="PF07729">
    <property type="entry name" value="FCD"/>
    <property type="match status" value="1"/>
</dbReference>
<dbReference type="InterPro" id="IPR036388">
    <property type="entry name" value="WH-like_DNA-bd_sf"/>
</dbReference>
<dbReference type="InterPro" id="IPR008920">
    <property type="entry name" value="TF_FadR/GntR_C"/>
</dbReference>
<evidence type="ECO:0000313" key="6">
    <source>
        <dbReference type="Proteomes" id="UP000542813"/>
    </source>
</evidence>
<dbReference type="InterPro" id="IPR036390">
    <property type="entry name" value="WH_DNA-bd_sf"/>
</dbReference>
<evidence type="ECO:0000259" key="4">
    <source>
        <dbReference type="PROSITE" id="PS50949"/>
    </source>
</evidence>
<dbReference type="SMART" id="SM00345">
    <property type="entry name" value="HTH_GNTR"/>
    <property type="match status" value="1"/>
</dbReference>
<reference evidence="5 6" key="1">
    <citation type="submission" date="2020-08" db="EMBL/GenBank/DDBJ databases">
        <title>Sequencing the genomes of 1000 actinobacteria strains.</title>
        <authorList>
            <person name="Klenk H.-P."/>
        </authorList>
    </citation>
    <scope>NUCLEOTIDE SEQUENCE [LARGE SCALE GENOMIC DNA]</scope>
    <source>
        <strain evidence="5 6">DSM 102122</strain>
    </source>
</reference>
<feature type="domain" description="HTH gntR-type" evidence="4">
    <location>
        <begin position="13"/>
        <end position="80"/>
    </location>
</feature>
<dbReference type="Proteomes" id="UP000542813">
    <property type="component" value="Unassembled WGS sequence"/>
</dbReference>
<dbReference type="Gene3D" id="1.10.10.10">
    <property type="entry name" value="Winged helix-like DNA-binding domain superfamily/Winged helix DNA-binding domain"/>
    <property type="match status" value="1"/>
</dbReference>
<dbReference type="PANTHER" id="PTHR43537:SF49">
    <property type="entry name" value="TRANSCRIPTIONAL REGULATORY PROTEIN"/>
    <property type="match status" value="1"/>
</dbReference>
<evidence type="ECO:0000256" key="1">
    <source>
        <dbReference type="ARBA" id="ARBA00023015"/>
    </source>
</evidence>
<proteinExistence type="predicted"/>
<dbReference type="PROSITE" id="PS50949">
    <property type="entry name" value="HTH_GNTR"/>
    <property type="match status" value="1"/>
</dbReference>
<dbReference type="GO" id="GO:0003677">
    <property type="term" value="F:DNA binding"/>
    <property type="evidence" value="ECO:0007669"/>
    <property type="project" value="UniProtKB-KW"/>
</dbReference>
<keyword evidence="6" id="KW-1185">Reference proteome</keyword>
<comment type="caution">
    <text evidence="5">The sequence shown here is derived from an EMBL/GenBank/DDBJ whole genome shotgun (WGS) entry which is preliminary data.</text>
</comment>
<dbReference type="SUPFAM" id="SSF48008">
    <property type="entry name" value="GntR ligand-binding domain-like"/>
    <property type="match status" value="1"/>
</dbReference>
<keyword evidence="1" id="KW-0805">Transcription regulation</keyword>
<protein>
    <submittedName>
        <fullName evidence="5">DNA-binding GntR family transcriptional regulator</fullName>
    </submittedName>
</protein>
<evidence type="ECO:0000313" key="5">
    <source>
        <dbReference type="EMBL" id="MBB5788585.1"/>
    </source>
</evidence>
<evidence type="ECO:0000256" key="3">
    <source>
        <dbReference type="ARBA" id="ARBA00023163"/>
    </source>
</evidence>
<keyword evidence="3" id="KW-0804">Transcription</keyword>
<dbReference type="InterPro" id="IPR000524">
    <property type="entry name" value="Tscrpt_reg_HTH_GntR"/>
</dbReference>
<dbReference type="RefSeq" id="WP_184823355.1">
    <property type="nucleotide sequence ID" value="NZ_JACHMM010000001.1"/>
</dbReference>
<dbReference type="Pfam" id="PF00392">
    <property type="entry name" value="GntR"/>
    <property type="match status" value="1"/>
</dbReference>
<dbReference type="SUPFAM" id="SSF46785">
    <property type="entry name" value="Winged helix' DNA-binding domain"/>
    <property type="match status" value="1"/>
</dbReference>
<dbReference type="SMART" id="SM00895">
    <property type="entry name" value="FCD"/>
    <property type="match status" value="1"/>
</dbReference>
<keyword evidence="2 5" id="KW-0238">DNA-binding</keyword>
<sequence length="234" mass="25170">MTTLFEPIVLDAQTLTDKVYENVREAIVSRRIAPGARITENQISSGLGVSKTPVREALVKLAHVGLVEPAESRGVRVVAPSRRLLIEGYQVRAALEAQAVRLAGERRTDTDLATMQRLAQESLAAAVDHDGTQFRRVNPGLHRTIARCSGNERLATLVSESIDLVAALRARDLPVPDTSELCGRQHVAIVSAIADRAATRAAQLMREHLATVLESILDSHDAQAAGSGEPAVQP</sequence>
<dbReference type="Gene3D" id="1.20.120.530">
    <property type="entry name" value="GntR ligand-binding domain-like"/>
    <property type="match status" value="1"/>
</dbReference>
<organism evidence="5 6">
    <name type="scientific">Jiangella mangrovi</name>
    <dbReference type="NCBI Taxonomy" id="1524084"/>
    <lineage>
        <taxon>Bacteria</taxon>
        <taxon>Bacillati</taxon>
        <taxon>Actinomycetota</taxon>
        <taxon>Actinomycetes</taxon>
        <taxon>Jiangellales</taxon>
        <taxon>Jiangellaceae</taxon>
        <taxon>Jiangella</taxon>
    </lineage>
</organism>
<accession>A0A7W9GRA8</accession>
<dbReference type="GO" id="GO:0003700">
    <property type="term" value="F:DNA-binding transcription factor activity"/>
    <property type="evidence" value="ECO:0007669"/>
    <property type="project" value="InterPro"/>
</dbReference>